<dbReference type="AlphaFoldDB" id="A0A4U5P6S1"/>
<sequence>MMVDVHINIVVNNNNSQSGDSHMSTMQRLNLTSPLRIVINGSSRMAILLLLNLLYTNPTSPALMVLEFVLPLFQVAMAYMPRGCDWSFDFYFHPLNISASVLRLAWTAEVMRHVINLTVSEVLFVPAIEELIIITRGLICLRERMSSCLLVLIAVLELWSLLSDMAMIRPL</sequence>
<evidence type="ECO:0000313" key="2">
    <source>
        <dbReference type="EMBL" id="TKR91600.1"/>
    </source>
</evidence>
<keyword evidence="1" id="KW-1133">Transmembrane helix</keyword>
<name>A0A4U5P6S1_POPAL</name>
<organism evidence="2">
    <name type="scientific">Populus alba</name>
    <name type="common">White poplar</name>
    <dbReference type="NCBI Taxonomy" id="43335"/>
    <lineage>
        <taxon>Eukaryota</taxon>
        <taxon>Viridiplantae</taxon>
        <taxon>Streptophyta</taxon>
        <taxon>Embryophyta</taxon>
        <taxon>Tracheophyta</taxon>
        <taxon>Spermatophyta</taxon>
        <taxon>Magnoliopsida</taxon>
        <taxon>eudicotyledons</taxon>
        <taxon>Gunneridae</taxon>
        <taxon>Pentapetalae</taxon>
        <taxon>rosids</taxon>
        <taxon>fabids</taxon>
        <taxon>Malpighiales</taxon>
        <taxon>Salicaceae</taxon>
        <taxon>Saliceae</taxon>
        <taxon>Populus</taxon>
    </lineage>
</organism>
<reference evidence="2" key="1">
    <citation type="submission" date="2018-10" db="EMBL/GenBank/DDBJ databases">
        <title>Population genomic analysis revealed the cold adaptation of white poplar.</title>
        <authorList>
            <person name="Liu Y.-J."/>
        </authorList>
    </citation>
    <scope>NUCLEOTIDE SEQUENCE [LARGE SCALE GENOMIC DNA]</scope>
    <source>
        <strain evidence="2">PAL-ZL1</strain>
    </source>
</reference>
<comment type="caution">
    <text evidence="2">The sequence shown here is derived from an EMBL/GenBank/DDBJ whole genome shotgun (WGS) entry which is preliminary data.</text>
</comment>
<feature type="transmembrane region" description="Helical" evidence="1">
    <location>
        <begin position="147"/>
        <end position="168"/>
    </location>
</feature>
<evidence type="ECO:0000256" key="1">
    <source>
        <dbReference type="SAM" id="Phobius"/>
    </source>
</evidence>
<dbReference type="EMBL" id="RCHU01000760">
    <property type="protein sequence ID" value="TKR91600.1"/>
    <property type="molecule type" value="Genomic_DNA"/>
</dbReference>
<protein>
    <submittedName>
        <fullName evidence="2">Uncharacterized protein</fullName>
    </submittedName>
</protein>
<gene>
    <name evidence="2" type="ORF">D5086_0000220450</name>
</gene>
<accession>A0A4U5P6S1</accession>
<proteinExistence type="predicted"/>
<keyword evidence="1" id="KW-0472">Membrane</keyword>
<keyword evidence="1" id="KW-0812">Transmembrane</keyword>